<evidence type="ECO:0000259" key="6">
    <source>
        <dbReference type="PROSITE" id="PS50123"/>
    </source>
</evidence>
<dbReference type="InterPro" id="IPR022642">
    <property type="entry name" value="CheR_C"/>
</dbReference>
<evidence type="ECO:0000256" key="1">
    <source>
        <dbReference type="ARBA" id="ARBA00001541"/>
    </source>
</evidence>
<dbReference type="SMART" id="SM00138">
    <property type="entry name" value="MeTrc"/>
    <property type="match status" value="1"/>
</dbReference>
<dbReference type="InterPro" id="IPR050903">
    <property type="entry name" value="Bact_Chemotaxis_MeTrfase"/>
</dbReference>
<dbReference type="EC" id="2.1.1.80" evidence="5"/>
<dbReference type="InterPro" id="IPR036804">
    <property type="entry name" value="CheR_N_sf"/>
</dbReference>
<dbReference type="CDD" id="cd02440">
    <property type="entry name" value="AdoMet_MTases"/>
    <property type="match status" value="1"/>
</dbReference>
<dbReference type="Pfam" id="PF03705">
    <property type="entry name" value="CheR_N"/>
    <property type="match status" value="1"/>
</dbReference>
<dbReference type="RefSeq" id="WP_290320923.1">
    <property type="nucleotide sequence ID" value="NZ_JAUFPN010000306.1"/>
</dbReference>
<dbReference type="PROSITE" id="PS50123">
    <property type="entry name" value="CHER"/>
    <property type="match status" value="1"/>
</dbReference>
<reference evidence="8" key="1">
    <citation type="journal article" date="2019" name="Int. J. Syst. Evol. Microbiol.">
        <title>The Global Catalogue of Microorganisms (GCM) 10K type strain sequencing project: providing services to taxonomists for standard genome sequencing and annotation.</title>
        <authorList>
            <consortium name="The Broad Institute Genomics Platform"/>
            <consortium name="The Broad Institute Genome Sequencing Center for Infectious Disease"/>
            <person name="Wu L."/>
            <person name="Ma J."/>
        </authorList>
    </citation>
    <scope>NUCLEOTIDE SEQUENCE [LARGE SCALE GENOMIC DNA]</scope>
    <source>
        <strain evidence="8">CECT 7131</strain>
    </source>
</reference>
<feature type="domain" description="CheR-type methyltransferase" evidence="6">
    <location>
        <begin position="8"/>
        <end position="279"/>
    </location>
</feature>
<dbReference type="InterPro" id="IPR022641">
    <property type="entry name" value="CheR_N"/>
</dbReference>
<keyword evidence="8" id="KW-1185">Reference proteome</keyword>
<evidence type="ECO:0000256" key="5">
    <source>
        <dbReference type="PIRNR" id="PIRNR000410"/>
    </source>
</evidence>
<evidence type="ECO:0000256" key="2">
    <source>
        <dbReference type="ARBA" id="ARBA00022603"/>
    </source>
</evidence>
<dbReference type="InterPro" id="IPR000780">
    <property type="entry name" value="CheR_MeTrfase"/>
</dbReference>
<protein>
    <recommendedName>
        <fullName evidence="5">Chemotaxis protein methyltransferase</fullName>
        <ecNumber evidence="5">2.1.1.80</ecNumber>
    </recommendedName>
</protein>
<dbReference type="SUPFAM" id="SSF53335">
    <property type="entry name" value="S-adenosyl-L-methionine-dependent methyltransferases"/>
    <property type="match status" value="1"/>
</dbReference>
<evidence type="ECO:0000313" key="8">
    <source>
        <dbReference type="Proteomes" id="UP001529369"/>
    </source>
</evidence>
<evidence type="ECO:0000256" key="4">
    <source>
        <dbReference type="ARBA" id="ARBA00022691"/>
    </source>
</evidence>
<evidence type="ECO:0000256" key="3">
    <source>
        <dbReference type="ARBA" id="ARBA00022679"/>
    </source>
</evidence>
<dbReference type="PRINTS" id="PR00996">
    <property type="entry name" value="CHERMTFRASE"/>
</dbReference>
<sequence>MSSTLQDAPLGDVPFTEEDFTAIAAMVREASGIMLGPTKRDLIYGRLRRRLRALSLGSFAAYRAVLDGEGGAEERVRMINAVTTNLTGFFREKHHFEHLARQLLPSLSRQGHRLRIWSAGCSSGEEPYSLALTLLGTLPDLAARDARILATDIDTSMVETAATGRYPVERLAPVPEALRGHHLLPREAGQVEMGPEAKALITFRSLNLLGPWPMRGPFDVIFCRNVVIYFDKPTQRKLFDRYADILVPGGHLYIGHSESLFRVSERFQHLGRTIYRKLR</sequence>
<dbReference type="SUPFAM" id="SSF47757">
    <property type="entry name" value="Chemotaxis receptor methyltransferase CheR, N-terminal domain"/>
    <property type="match status" value="1"/>
</dbReference>
<dbReference type="Gene3D" id="1.10.155.10">
    <property type="entry name" value="Chemotaxis receptor methyltransferase CheR, N-terminal domain"/>
    <property type="match status" value="1"/>
</dbReference>
<dbReference type="EMBL" id="JAUFPN010000306">
    <property type="protein sequence ID" value="MDN3568802.1"/>
    <property type="molecule type" value="Genomic_DNA"/>
</dbReference>
<gene>
    <name evidence="7" type="ORF">QWZ14_30870</name>
</gene>
<comment type="caution">
    <text evidence="7">The sequence shown here is derived from an EMBL/GenBank/DDBJ whole genome shotgun (WGS) entry which is preliminary data.</text>
</comment>
<accession>A0ABT8AG51</accession>
<keyword evidence="4 5" id="KW-0949">S-adenosyl-L-methionine</keyword>
<keyword evidence="2 5" id="KW-0489">Methyltransferase</keyword>
<comment type="catalytic activity">
    <reaction evidence="1 5">
        <text>L-glutamyl-[protein] + S-adenosyl-L-methionine = [protein]-L-glutamate 5-O-methyl ester + S-adenosyl-L-homocysteine</text>
        <dbReference type="Rhea" id="RHEA:24452"/>
        <dbReference type="Rhea" id="RHEA-COMP:10208"/>
        <dbReference type="Rhea" id="RHEA-COMP:10311"/>
        <dbReference type="ChEBI" id="CHEBI:29973"/>
        <dbReference type="ChEBI" id="CHEBI:57856"/>
        <dbReference type="ChEBI" id="CHEBI:59789"/>
        <dbReference type="ChEBI" id="CHEBI:82795"/>
        <dbReference type="EC" id="2.1.1.80"/>
    </reaction>
</comment>
<dbReference type="Proteomes" id="UP001529369">
    <property type="component" value="Unassembled WGS sequence"/>
</dbReference>
<dbReference type="Gene3D" id="3.40.50.150">
    <property type="entry name" value="Vaccinia Virus protein VP39"/>
    <property type="match status" value="1"/>
</dbReference>
<dbReference type="PIRSF" id="PIRSF000410">
    <property type="entry name" value="CheR"/>
    <property type="match status" value="1"/>
</dbReference>
<dbReference type="InterPro" id="IPR026024">
    <property type="entry name" value="Chemotaxis_MeTrfase_CheR"/>
</dbReference>
<proteinExistence type="predicted"/>
<name>A0ABT8AG51_9PROT</name>
<dbReference type="InterPro" id="IPR029063">
    <property type="entry name" value="SAM-dependent_MTases_sf"/>
</dbReference>
<evidence type="ECO:0000313" key="7">
    <source>
        <dbReference type="EMBL" id="MDN3568802.1"/>
    </source>
</evidence>
<keyword evidence="3 5" id="KW-0808">Transferase</keyword>
<organism evidence="7 8">
    <name type="scientific">Paeniroseomonas aquatica</name>
    <dbReference type="NCBI Taxonomy" id="373043"/>
    <lineage>
        <taxon>Bacteria</taxon>
        <taxon>Pseudomonadati</taxon>
        <taxon>Pseudomonadota</taxon>
        <taxon>Alphaproteobacteria</taxon>
        <taxon>Acetobacterales</taxon>
        <taxon>Acetobacteraceae</taxon>
        <taxon>Paeniroseomonas</taxon>
    </lineage>
</organism>
<comment type="function">
    <text evidence="5">Methylation of the membrane-bound methyl-accepting chemotaxis proteins (MCP) to form gamma-glutamyl methyl ester residues in MCP.</text>
</comment>
<dbReference type="PANTHER" id="PTHR24422:SF19">
    <property type="entry name" value="CHEMOTAXIS PROTEIN METHYLTRANSFERASE"/>
    <property type="match status" value="1"/>
</dbReference>
<dbReference type="PANTHER" id="PTHR24422">
    <property type="entry name" value="CHEMOTAXIS PROTEIN METHYLTRANSFERASE"/>
    <property type="match status" value="1"/>
</dbReference>
<dbReference type="Pfam" id="PF01739">
    <property type="entry name" value="CheR"/>
    <property type="match status" value="1"/>
</dbReference>